<organism evidence="1 2">
    <name type="scientific">Microbacterium protaetiae</name>
    <dbReference type="NCBI Taxonomy" id="2509458"/>
    <lineage>
        <taxon>Bacteria</taxon>
        <taxon>Bacillati</taxon>
        <taxon>Actinomycetota</taxon>
        <taxon>Actinomycetes</taxon>
        <taxon>Micrococcales</taxon>
        <taxon>Microbacteriaceae</taxon>
        <taxon>Microbacterium</taxon>
    </lineage>
</organism>
<sequence>MRIHGGDLPRAHLRAEAAKALHEAGFIERAITVAHEGMSVPGGDFQQQECGELWAELVTASGAKDAAAAASTVFDRWPTAANARRWEHATGGDWPTHREAAIERMRQKAWELIAYLLDAGDVARAWSEALLAAEEGRSLLAEQWDDLVARYAKIDPVAVLPVMAQLIDDRLVEANTRVYPGAVRRMRELRKAALAAGRPEFAGEYLAELRARYARRPALIAKMDAARV</sequence>
<gene>
    <name evidence="1" type="ORF">ET475_05690</name>
</gene>
<evidence type="ECO:0000313" key="2">
    <source>
        <dbReference type="Proteomes" id="UP000293995"/>
    </source>
</evidence>
<dbReference type="RefSeq" id="WP_129387013.1">
    <property type="nucleotide sequence ID" value="NZ_CP035494.1"/>
</dbReference>
<dbReference type="KEGG" id="mprt:ET475_05690"/>
<dbReference type="Proteomes" id="UP000293995">
    <property type="component" value="Chromosome"/>
</dbReference>
<dbReference type="AlphaFoldDB" id="A0A4P6EBH9"/>
<accession>A0A4P6EBH9</accession>
<name>A0A4P6EBH9_9MICO</name>
<dbReference type="EMBL" id="CP035494">
    <property type="protein sequence ID" value="QAY59525.1"/>
    <property type="molecule type" value="Genomic_DNA"/>
</dbReference>
<evidence type="ECO:0000313" key="1">
    <source>
        <dbReference type="EMBL" id="QAY59525.1"/>
    </source>
</evidence>
<protein>
    <submittedName>
        <fullName evidence="1">Uncharacterized protein</fullName>
    </submittedName>
</protein>
<dbReference type="OrthoDB" id="3677745at2"/>
<reference evidence="1 2" key="1">
    <citation type="submission" date="2019-01" db="EMBL/GenBank/DDBJ databases">
        <title>Genome sequencing of strain DFW100M-13.</title>
        <authorList>
            <person name="Heo J."/>
            <person name="Kim S.-J."/>
            <person name="Kim J.-S."/>
            <person name="Hong S.-B."/>
            <person name="Kwon S.-W."/>
        </authorList>
    </citation>
    <scope>NUCLEOTIDE SEQUENCE [LARGE SCALE GENOMIC DNA]</scope>
    <source>
        <strain evidence="1 2">DFW100M-13</strain>
    </source>
</reference>
<keyword evidence="2" id="KW-1185">Reference proteome</keyword>
<proteinExistence type="predicted"/>